<name>A0A8C8RH72_9SAUR</name>
<dbReference type="InterPro" id="IPR018073">
    <property type="entry name" value="Prot_inh_cystat_CS"/>
</dbReference>
<keyword evidence="3" id="KW-0963">Cytoplasm</keyword>
<organism evidence="7 8">
    <name type="scientific">Pelusios castaneus</name>
    <name type="common">West African mud turtle</name>
    <dbReference type="NCBI Taxonomy" id="367368"/>
    <lineage>
        <taxon>Eukaryota</taxon>
        <taxon>Metazoa</taxon>
        <taxon>Chordata</taxon>
        <taxon>Craniata</taxon>
        <taxon>Vertebrata</taxon>
        <taxon>Euteleostomi</taxon>
        <taxon>Archelosauria</taxon>
        <taxon>Testudinata</taxon>
        <taxon>Testudines</taxon>
        <taxon>Pleurodira</taxon>
        <taxon>Pelomedusidae</taxon>
        <taxon>Pelusios</taxon>
    </lineage>
</organism>
<accession>A0A8C8RH72</accession>
<dbReference type="PANTHER" id="PTHR11414:SF20">
    <property type="entry name" value="CYSTATIN-A"/>
    <property type="match status" value="1"/>
</dbReference>
<keyword evidence="4" id="KW-0646">Protease inhibitor</keyword>
<feature type="domain" description="Cystatin" evidence="6">
    <location>
        <begin position="22"/>
        <end position="92"/>
    </location>
</feature>
<reference evidence="7" key="2">
    <citation type="submission" date="2025-09" db="UniProtKB">
        <authorList>
            <consortium name="Ensembl"/>
        </authorList>
    </citation>
    <scope>IDENTIFICATION</scope>
</reference>
<dbReference type="AlphaFoldDB" id="A0A8C8RH72"/>
<evidence type="ECO:0000259" key="6">
    <source>
        <dbReference type="Pfam" id="PF00031"/>
    </source>
</evidence>
<dbReference type="PANTHER" id="PTHR11414">
    <property type="entry name" value="CYSTATIN FAMILY MEMBER"/>
    <property type="match status" value="1"/>
</dbReference>
<dbReference type="Proteomes" id="UP000694393">
    <property type="component" value="Unplaced"/>
</dbReference>
<dbReference type="GO" id="GO:0005829">
    <property type="term" value="C:cytosol"/>
    <property type="evidence" value="ECO:0007669"/>
    <property type="project" value="TreeGrafter"/>
</dbReference>
<dbReference type="GO" id="GO:0004869">
    <property type="term" value="F:cysteine-type endopeptidase inhibitor activity"/>
    <property type="evidence" value="ECO:0007669"/>
    <property type="project" value="UniProtKB-KW"/>
</dbReference>
<dbReference type="FunFam" id="3.10.450.10:FF:000001">
    <property type="entry name" value="Cystatin-A"/>
    <property type="match status" value="1"/>
</dbReference>
<protein>
    <recommendedName>
        <fullName evidence="6">Cystatin domain-containing protein</fullName>
    </recommendedName>
</protein>
<dbReference type="InterPro" id="IPR046350">
    <property type="entry name" value="Cystatin_sf"/>
</dbReference>
<comment type="subcellular location">
    <subcellularLocation>
        <location evidence="1">Cytoplasm</location>
    </subcellularLocation>
</comment>
<evidence type="ECO:0000256" key="1">
    <source>
        <dbReference type="ARBA" id="ARBA00004496"/>
    </source>
</evidence>
<dbReference type="Ensembl" id="ENSPCET00000005165.1">
    <property type="protein sequence ID" value="ENSPCEP00000004990.1"/>
    <property type="gene ID" value="ENSPCEG00000004042.1"/>
</dbReference>
<dbReference type="PRINTS" id="PR00295">
    <property type="entry name" value="STEFINA"/>
</dbReference>
<dbReference type="InterPro" id="IPR000010">
    <property type="entry name" value="Cystatin_dom"/>
</dbReference>
<dbReference type="Pfam" id="PF00031">
    <property type="entry name" value="Cystatin"/>
    <property type="match status" value="1"/>
</dbReference>
<keyword evidence="8" id="KW-1185">Reference proteome</keyword>
<evidence type="ECO:0000256" key="5">
    <source>
        <dbReference type="ARBA" id="ARBA00022704"/>
    </source>
</evidence>
<evidence type="ECO:0000256" key="4">
    <source>
        <dbReference type="ARBA" id="ARBA00022690"/>
    </source>
</evidence>
<reference evidence="7" key="1">
    <citation type="submission" date="2025-08" db="UniProtKB">
        <authorList>
            <consortium name="Ensembl"/>
        </authorList>
    </citation>
    <scope>IDENTIFICATION</scope>
</reference>
<comment type="similarity">
    <text evidence="2">Belongs to the cystatin family.</text>
</comment>
<dbReference type="PROSITE" id="PS00287">
    <property type="entry name" value="CYSTATIN"/>
    <property type="match status" value="1"/>
</dbReference>
<evidence type="ECO:0000256" key="2">
    <source>
        <dbReference type="ARBA" id="ARBA00009403"/>
    </source>
</evidence>
<dbReference type="InterPro" id="IPR001713">
    <property type="entry name" value="Prot_inh_stefin"/>
</dbReference>
<sequence>WSEGASSALWPSTPTTSFFFVQVKPELEKQTNRKYPVYNTIVYRSQLVGGTNFLIKVSIQCKIDECVHLLVFRSLPCNGMETTLTSYQTGKTTEDPLEPF</sequence>
<dbReference type="SUPFAM" id="SSF54403">
    <property type="entry name" value="Cystatin/monellin"/>
    <property type="match status" value="1"/>
</dbReference>
<evidence type="ECO:0000256" key="3">
    <source>
        <dbReference type="ARBA" id="ARBA00022490"/>
    </source>
</evidence>
<proteinExistence type="inferred from homology"/>
<evidence type="ECO:0000313" key="8">
    <source>
        <dbReference type="Proteomes" id="UP000694393"/>
    </source>
</evidence>
<evidence type="ECO:0000313" key="7">
    <source>
        <dbReference type="Ensembl" id="ENSPCEP00000004990.1"/>
    </source>
</evidence>
<dbReference type="Gene3D" id="3.10.450.10">
    <property type="match status" value="1"/>
</dbReference>
<keyword evidence="5" id="KW-0789">Thiol protease inhibitor</keyword>